<dbReference type="RefSeq" id="WP_154406751.1">
    <property type="nucleotide sequence ID" value="NZ_VUNR01000009.1"/>
</dbReference>
<dbReference type="InterPro" id="IPR023198">
    <property type="entry name" value="PGP-like_dom2"/>
</dbReference>
<dbReference type="PROSITE" id="PS01228">
    <property type="entry name" value="COF_1"/>
    <property type="match status" value="1"/>
</dbReference>
<proteinExistence type="predicted"/>
<dbReference type="Gene3D" id="3.40.50.1000">
    <property type="entry name" value="HAD superfamily/HAD-like"/>
    <property type="match status" value="1"/>
</dbReference>
<dbReference type="Gene3D" id="1.10.150.240">
    <property type="entry name" value="Putative phosphatase, domain 2"/>
    <property type="match status" value="1"/>
</dbReference>
<dbReference type="SFLD" id="SFLDS00003">
    <property type="entry name" value="Haloacid_Dehalogenase"/>
    <property type="match status" value="1"/>
</dbReference>
<dbReference type="PANTHER" id="PTHR43434:SF20">
    <property type="entry name" value="5'-NUCLEOTIDASE"/>
    <property type="match status" value="1"/>
</dbReference>
<dbReference type="InterPro" id="IPR023214">
    <property type="entry name" value="HAD_sf"/>
</dbReference>
<organism evidence="1 2">
    <name type="scientific">Anaerovibrio slackiae</name>
    <dbReference type="NCBI Taxonomy" id="2652309"/>
    <lineage>
        <taxon>Bacteria</taxon>
        <taxon>Bacillati</taxon>
        <taxon>Bacillota</taxon>
        <taxon>Negativicutes</taxon>
        <taxon>Selenomonadales</taxon>
        <taxon>Selenomonadaceae</taxon>
        <taxon>Anaerovibrio</taxon>
    </lineage>
</organism>
<dbReference type="GO" id="GO:0005829">
    <property type="term" value="C:cytosol"/>
    <property type="evidence" value="ECO:0007669"/>
    <property type="project" value="TreeGrafter"/>
</dbReference>
<dbReference type="InterPro" id="IPR036412">
    <property type="entry name" value="HAD-like_sf"/>
</dbReference>
<dbReference type="InterPro" id="IPR050155">
    <property type="entry name" value="HAD-like_hydrolase_sf"/>
</dbReference>
<dbReference type="GO" id="GO:0004713">
    <property type="term" value="F:protein tyrosine kinase activity"/>
    <property type="evidence" value="ECO:0007669"/>
    <property type="project" value="TreeGrafter"/>
</dbReference>
<dbReference type="SFLD" id="SFLDG01129">
    <property type="entry name" value="C1.5:_HAD__Beta-PGM__Phosphata"/>
    <property type="match status" value="1"/>
</dbReference>
<keyword evidence="1" id="KW-0378">Hydrolase</keyword>
<dbReference type="GeneID" id="96778518"/>
<gene>
    <name evidence="1" type="ORF">FYJ84_06265</name>
</gene>
<dbReference type="EMBL" id="VUNR01000009">
    <property type="protein sequence ID" value="MSU08586.1"/>
    <property type="molecule type" value="Genomic_DNA"/>
</dbReference>
<reference evidence="1 2" key="1">
    <citation type="submission" date="2019-08" db="EMBL/GenBank/DDBJ databases">
        <title>In-depth cultivation of the pig gut microbiome towards novel bacterial diversity and tailored functional studies.</title>
        <authorList>
            <person name="Wylensek D."/>
            <person name="Hitch T.C.A."/>
            <person name="Clavel T."/>
        </authorList>
    </citation>
    <scope>NUCLEOTIDE SEQUENCE [LARGE SCALE GENOMIC DNA]</scope>
    <source>
        <strain evidence="1 2">WCA-693-APC-5D-A</strain>
    </source>
</reference>
<dbReference type="PANTHER" id="PTHR43434">
    <property type="entry name" value="PHOSPHOGLYCOLATE PHOSPHATASE"/>
    <property type="match status" value="1"/>
</dbReference>
<keyword evidence="2" id="KW-1185">Reference proteome</keyword>
<dbReference type="GO" id="GO:0016787">
    <property type="term" value="F:hydrolase activity"/>
    <property type="evidence" value="ECO:0007669"/>
    <property type="project" value="UniProtKB-KW"/>
</dbReference>
<dbReference type="AlphaFoldDB" id="A0A6I2UIN1"/>
<sequence length="215" mass="23512">MGEYKLVVWDVDGTLLNTSDGIIASAKYAIDRFGLEIPGDDVMKTYIGPPIQDSFARTLPVDEQMAKDMADVFRERYKSEDLFKAYPYDGVISLLRELQANGIKQAVATYKRQDYAESIVEHFGMSCYMDAVCGSDFAGNLTKADIIGNAIAAVGICDRKRIVMIGDTVNDSLGAAKMGVDFVGVSYGFGVWDDTDVVSLAADVNDIRMILLGKE</sequence>
<comment type="caution">
    <text evidence="1">The sequence shown here is derived from an EMBL/GenBank/DDBJ whole genome shotgun (WGS) entry which is preliminary data.</text>
</comment>
<dbReference type="InterPro" id="IPR041492">
    <property type="entry name" value="HAD_2"/>
</dbReference>
<dbReference type="SUPFAM" id="SSF56784">
    <property type="entry name" value="HAD-like"/>
    <property type="match status" value="1"/>
</dbReference>
<dbReference type="Pfam" id="PF13419">
    <property type="entry name" value="HAD_2"/>
    <property type="match status" value="1"/>
</dbReference>
<evidence type="ECO:0000313" key="1">
    <source>
        <dbReference type="EMBL" id="MSU08586.1"/>
    </source>
</evidence>
<name>A0A6I2UIN1_9FIRM</name>
<evidence type="ECO:0000313" key="2">
    <source>
        <dbReference type="Proteomes" id="UP000433181"/>
    </source>
</evidence>
<dbReference type="Proteomes" id="UP000433181">
    <property type="component" value="Unassembled WGS sequence"/>
</dbReference>
<accession>A0A6I2UIN1</accession>
<protein>
    <submittedName>
        <fullName evidence="1">HAD hydrolase-like protein</fullName>
    </submittedName>
</protein>